<dbReference type="Proteomes" id="UP000253250">
    <property type="component" value="Unassembled WGS sequence"/>
</dbReference>
<dbReference type="GO" id="GO:0008168">
    <property type="term" value="F:methyltransferase activity"/>
    <property type="evidence" value="ECO:0007669"/>
    <property type="project" value="UniProtKB-KW"/>
</dbReference>
<name>A0A368HG86_9GAMM</name>
<dbReference type="RefSeq" id="WP_114282140.1">
    <property type="nucleotide sequence ID" value="NZ_PSYR01000001.1"/>
</dbReference>
<dbReference type="SUPFAM" id="SSF52402">
    <property type="entry name" value="Adenine nucleotide alpha hydrolases-like"/>
    <property type="match status" value="1"/>
</dbReference>
<dbReference type="InterPro" id="IPR014729">
    <property type="entry name" value="Rossmann-like_a/b/a_fold"/>
</dbReference>
<protein>
    <submittedName>
        <fullName evidence="2">tRNA (5-methylaminomethyl-2-thiouridylate)-methyltransferase</fullName>
    </submittedName>
</protein>
<feature type="domain" description="NFACT protein RNA binding" evidence="1">
    <location>
        <begin position="244"/>
        <end position="346"/>
    </location>
</feature>
<dbReference type="PANTHER" id="PTHR11933:SF6">
    <property type="entry name" value="THIL AANH DOMAIN-CONTAINING PROTEIN"/>
    <property type="match status" value="1"/>
</dbReference>
<dbReference type="Pfam" id="PF03054">
    <property type="entry name" value="tRNA_Me_trans"/>
    <property type="match status" value="1"/>
</dbReference>
<dbReference type="Pfam" id="PF18297">
    <property type="entry name" value="NFACT-R_2"/>
    <property type="match status" value="1"/>
</dbReference>
<comment type="caution">
    <text evidence="2">The sequence shown here is derived from an EMBL/GenBank/DDBJ whole genome shotgun (WGS) entry which is preliminary data.</text>
</comment>
<sequence>MENHKRKAIVLLSGGLDSLLAARLMLDQGIHVEGINFFTGFCVEGHTHAVRRDRKDRHVRNNALHSAEQLGIRLHIVDVIDDYKDVVLNPRHGYGAHLNPCLDCKAFMIGRARSWIEEHGFDFIVTGEVLGQRPMSQRRDTFPVVARESGALDRLLRPLSAKLLPPTLPEREGWVDRERLLGLSGRNRKPQIALARAYGFEYAQPAGGCCFLTDENYAHKLRDLWASRGERRYDFDDIMLLKIGRHLRPHPSFKLIIGREEGENRFLEGYRQRFVHLWALDHKGPLALLQGDVDEAGLDLACAITARFGQGRCEARVRMAVGRPGGPTRERDVAPLPAHALAADWYL</sequence>
<proteinExistence type="predicted"/>
<keyword evidence="3" id="KW-1185">Reference proteome</keyword>
<dbReference type="PANTHER" id="PTHR11933">
    <property type="entry name" value="TRNA 5-METHYLAMINOMETHYL-2-THIOURIDYLATE -METHYLTRANSFERASE"/>
    <property type="match status" value="1"/>
</dbReference>
<dbReference type="OrthoDB" id="9781887at2"/>
<dbReference type="EMBL" id="PSYR01000001">
    <property type="protein sequence ID" value="RCN58414.1"/>
    <property type="molecule type" value="Genomic_DNA"/>
</dbReference>
<dbReference type="Gene3D" id="3.40.50.620">
    <property type="entry name" value="HUPs"/>
    <property type="match status" value="1"/>
</dbReference>
<keyword evidence="2" id="KW-0489">Methyltransferase</keyword>
<reference evidence="2 3" key="1">
    <citation type="submission" date="2018-02" db="EMBL/GenBank/DDBJ databases">
        <title>Insights into the biology of acidophilic members of the Acidiferrobacteraceae family derived from comparative genomic analyses.</title>
        <authorList>
            <person name="Issotta F."/>
            <person name="Thyssen C."/>
            <person name="Mena C."/>
            <person name="Moya A."/>
            <person name="Bellenberg S."/>
            <person name="Sproer C."/>
            <person name="Covarrubias P.C."/>
            <person name="Sand W."/>
            <person name="Quatrini R."/>
            <person name="Vera M."/>
        </authorList>
    </citation>
    <scope>NUCLEOTIDE SEQUENCE [LARGE SCALE GENOMIC DNA]</scope>
    <source>
        <strain evidence="3">m-1</strain>
    </source>
</reference>
<gene>
    <name evidence="2" type="ORF">C4900_01040</name>
</gene>
<dbReference type="InterPro" id="IPR059101">
    <property type="entry name" value="NFACT-R_2"/>
</dbReference>
<organism evidence="2 3">
    <name type="scientific">Acidiferrobacter thiooxydans</name>
    <dbReference type="NCBI Taxonomy" id="163359"/>
    <lineage>
        <taxon>Bacteria</taxon>
        <taxon>Pseudomonadati</taxon>
        <taxon>Pseudomonadota</taxon>
        <taxon>Gammaproteobacteria</taxon>
        <taxon>Acidiferrobacterales</taxon>
        <taxon>Acidiferrobacteraceae</taxon>
        <taxon>Acidiferrobacter</taxon>
    </lineage>
</organism>
<accession>A0A368HG86</accession>
<dbReference type="AlphaFoldDB" id="A0A368HG86"/>
<keyword evidence="2" id="KW-0808">Transferase</keyword>
<dbReference type="GO" id="GO:0032259">
    <property type="term" value="P:methylation"/>
    <property type="evidence" value="ECO:0007669"/>
    <property type="project" value="UniProtKB-KW"/>
</dbReference>
<evidence type="ECO:0000313" key="3">
    <source>
        <dbReference type="Proteomes" id="UP000253250"/>
    </source>
</evidence>
<evidence type="ECO:0000259" key="1">
    <source>
        <dbReference type="Pfam" id="PF18297"/>
    </source>
</evidence>
<evidence type="ECO:0000313" key="2">
    <source>
        <dbReference type="EMBL" id="RCN58414.1"/>
    </source>
</evidence>